<evidence type="ECO:0000256" key="3">
    <source>
        <dbReference type="ARBA" id="ARBA00022777"/>
    </source>
</evidence>
<reference evidence="9 10" key="1">
    <citation type="journal article" date="2021" name="Sci. Rep.">
        <title>The genome of the diatom Chaetoceros tenuissimus carries an ancient integrated fragment of an extant virus.</title>
        <authorList>
            <person name="Hongo Y."/>
            <person name="Kimura K."/>
            <person name="Takaki Y."/>
            <person name="Yoshida Y."/>
            <person name="Baba S."/>
            <person name="Kobayashi G."/>
            <person name="Nagasaki K."/>
            <person name="Hano T."/>
            <person name="Tomaru Y."/>
        </authorList>
    </citation>
    <scope>NUCLEOTIDE SEQUENCE [LARGE SCALE GENOMIC DNA]</scope>
    <source>
        <strain evidence="9 10">NIES-3715</strain>
    </source>
</reference>
<name>A0AAD3H5Q7_9STRA</name>
<dbReference type="EMBL" id="BLLK01000045">
    <property type="protein sequence ID" value="GFH51003.1"/>
    <property type="molecule type" value="Genomic_DNA"/>
</dbReference>
<dbReference type="SUPFAM" id="SSF56112">
    <property type="entry name" value="Protein kinase-like (PK-like)"/>
    <property type="match status" value="1"/>
</dbReference>
<dbReference type="SMART" id="SM00220">
    <property type="entry name" value="S_TKc"/>
    <property type="match status" value="1"/>
</dbReference>
<comment type="caution">
    <text evidence="9">The sequence shown here is derived from an EMBL/GenBank/DDBJ whole genome shotgun (WGS) entry which is preliminary data.</text>
</comment>
<feature type="active site" description="Proton acceptor" evidence="5">
    <location>
        <position position="256"/>
    </location>
</feature>
<sequence length="409" mass="46318">MSSEKQSQLPEPDKRGSILRRERTDECLQSLKLESKIFSGSINDRILSLDKEDLSFGKTIGIGGFSRVSSILEFASAVDSKLEQHNKIYDTSSSSITMDGLDRSDLSTSSGYTSCTSMSKSNPRLYAVKEVLHTLPPEMKHAAQIDLAREATFLKALVHPNIISLHSNGAVPGSKDYFIVVEKLEHDLCFCIKRWSTGLLMNNTKERQFLRETLSMSSGQKKREFKIQRSIERYTVLADVASALQFLHDSDVIFRDIKSGNVGITNDGVAKIFDFGLCIELKEKYREPGTDSFKLSRAGTKRYMAPEVFAGKPYNLSADVFSFAILMWQVLTLSVPYDKMNSDQYERFVYKKNKRLKMKRKWPTEIKDTIQKSWAAEAEKRPSISTVRDTLITQLESSGYCWEGMSSPH</sequence>
<dbReference type="PANTHER" id="PTHR44329:SF288">
    <property type="entry name" value="MITOGEN-ACTIVATED PROTEIN KINASE KINASE KINASE 20"/>
    <property type="match status" value="1"/>
</dbReference>
<evidence type="ECO:0000256" key="4">
    <source>
        <dbReference type="ARBA" id="ARBA00022840"/>
    </source>
</evidence>
<feature type="binding site" evidence="6">
    <location>
        <position position="274"/>
    </location>
    <ligand>
        <name>Mg(2+)</name>
        <dbReference type="ChEBI" id="CHEBI:18420"/>
    </ligand>
</feature>
<dbReference type="Gene3D" id="3.30.200.20">
    <property type="entry name" value="Phosphorylase Kinase, domain 1"/>
    <property type="match status" value="1"/>
</dbReference>
<protein>
    <recommendedName>
        <fullName evidence="8">Protein kinase domain-containing protein</fullName>
    </recommendedName>
</protein>
<dbReference type="Gene3D" id="1.10.510.10">
    <property type="entry name" value="Transferase(Phosphotransferase) domain 1"/>
    <property type="match status" value="1"/>
</dbReference>
<gene>
    <name evidence="9" type="ORF">CTEN210_07479</name>
</gene>
<keyword evidence="10" id="KW-1185">Reference proteome</keyword>
<keyword evidence="6" id="KW-0460">Magnesium</keyword>
<evidence type="ECO:0000313" key="10">
    <source>
        <dbReference type="Proteomes" id="UP001054902"/>
    </source>
</evidence>
<dbReference type="GO" id="GO:0046872">
    <property type="term" value="F:metal ion binding"/>
    <property type="evidence" value="ECO:0007669"/>
    <property type="project" value="UniProtKB-KW"/>
</dbReference>
<dbReference type="Pfam" id="PF07714">
    <property type="entry name" value="PK_Tyr_Ser-Thr"/>
    <property type="match status" value="1"/>
</dbReference>
<evidence type="ECO:0000256" key="1">
    <source>
        <dbReference type="ARBA" id="ARBA00022679"/>
    </source>
</evidence>
<keyword evidence="2" id="KW-0547">Nucleotide-binding</keyword>
<feature type="binding site" evidence="6">
    <location>
        <position position="261"/>
    </location>
    <ligand>
        <name>Mg(2+)</name>
        <dbReference type="ChEBI" id="CHEBI:18420"/>
    </ligand>
</feature>
<dbReference type="PANTHER" id="PTHR44329">
    <property type="entry name" value="SERINE/THREONINE-PROTEIN KINASE TNNI3K-RELATED"/>
    <property type="match status" value="1"/>
</dbReference>
<proteinExistence type="predicted"/>
<dbReference type="InterPro" id="IPR000719">
    <property type="entry name" value="Prot_kinase_dom"/>
</dbReference>
<evidence type="ECO:0000256" key="7">
    <source>
        <dbReference type="SAM" id="MobiDB-lite"/>
    </source>
</evidence>
<dbReference type="Proteomes" id="UP001054902">
    <property type="component" value="Unassembled WGS sequence"/>
</dbReference>
<dbReference type="PROSITE" id="PS50011">
    <property type="entry name" value="PROTEIN_KINASE_DOM"/>
    <property type="match status" value="1"/>
</dbReference>
<dbReference type="GO" id="GO:0004674">
    <property type="term" value="F:protein serine/threonine kinase activity"/>
    <property type="evidence" value="ECO:0007669"/>
    <property type="project" value="TreeGrafter"/>
</dbReference>
<feature type="domain" description="Protein kinase" evidence="8">
    <location>
        <begin position="54"/>
        <end position="392"/>
    </location>
</feature>
<keyword evidence="6" id="KW-0479">Metal-binding</keyword>
<dbReference type="GO" id="GO:0005524">
    <property type="term" value="F:ATP binding"/>
    <property type="evidence" value="ECO:0007669"/>
    <property type="project" value="UniProtKB-KW"/>
</dbReference>
<evidence type="ECO:0000256" key="6">
    <source>
        <dbReference type="PIRSR" id="PIRSR000615-3"/>
    </source>
</evidence>
<keyword evidence="1" id="KW-0808">Transferase</keyword>
<dbReference type="InterPro" id="IPR011009">
    <property type="entry name" value="Kinase-like_dom_sf"/>
</dbReference>
<evidence type="ECO:0000256" key="5">
    <source>
        <dbReference type="PIRSR" id="PIRSR000615-1"/>
    </source>
</evidence>
<feature type="region of interest" description="Disordered" evidence="7">
    <location>
        <begin position="1"/>
        <end position="21"/>
    </location>
</feature>
<evidence type="ECO:0000259" key="8">
    <source>
        <dbReference type="PROSITE" id="PS50011"/>
    </source>
</evidence>
<evidence type="ECO:0000256" key="2">
    <source>
        <dbReference type="ARBA" id="ARBA00022741"/>
    </source>
</evidence>
<feature type="compositionally biased region" description="Basic and acidic residues" evidence="7">
    <location>
        <begin position="11"/>
        <end position="21"/>
    </location>
</feature>
<organism evidence="9 10">
    <name type="scientific">Chaetoceros tenuissimus</name>
    <dbReference type="NCBI Taxonomy" id="426638"/>
    <lineage>
        <taxon>Eukaryota</taxon>
        <taxon>Sar</taxon>
        <taxon>Stramenopiles</taxon>
        <taxon>Ochrophyta</taxon>
        <taxon>Bacillariophyta</taxon>
        <taxon>Coscinodiscophyceae</taxon>
        <taxon>Chaetocerotophycidae</taxon>
        <taxon>Chaetocerotales</taxon>
        <taxon>Chaetocerotaceae</taxon>
        <taxon>Chaetoceros</taxon>
    </lineage>
</organism>
<dbReference type="AlphaFoldDB" id="A0AAD3H5Q7"/>
<dbReference type="InterPro" id="IPR051681">
    <property type="entry name" value="Ser/Thr_Kinases-Pseudokinases"/>
</dbReference>
<accession>A0AAD3H5Q7</accession>
<evidence type="ECO:0000313" key="9">
    <source>
        <dbReference type="EMBL" id="GFH51003.1"/>
    </source>
</evidence>
<keyword evidence="4" id="KW-0067">ATP-binding</keyword>
<dbReference type="InterPro" id="IPR001245">
    <property type="entry name" value="Ser-Thr/Tyr_kinase_cat_dom"/>
</dbReference>
<keyword evidence="3" id="KW-0418">Kinase</keyword>